<dbReference type="GO" id="GO:0005886">
    <property type="term" value="C:plasma membrane"/>
    <property type="evidence" value="ECO:0007669"/>
    <property type="project" value="UniProtKB-SubCell"/>
</dbReference>
<evidence type="ECO:0000256" key="11">
    <source>
        <dbReference type="ARBA" id="ARBA00023010"/>
    </source>
</evidence>
<dbReference type="Pfam" id="PF02699">
    <property type="entry name" value="YajC"/>
    <property type="match status" value="1"/>
</dbReference>
<dbReference type="AlphaFoldDB" id="A0A842I0U0"/>
<keyword evidence="12 13" id="KW-0472">Membrane</keyword>
<organism evidence="14 15">
    <name type="scientific">Parasphingopyxis marina</name>
    <dbReference type="NCBI Taxonomy" id="2761622"/>
    <lineage>
        <taxon>Bacteria</taxon>
        <taxon>Pseudomonadati</taxon>
        <taxon>Pseudomonadota</taxon>
        <taxon>Alphaproteobacteria</taxon>
        <taxon>Sphingomonadales</taxon>
        <taxon>Sphingomonadaceae</taxon>
        <taxon>Parasphingopyxis</taxon>
    </lineage>
</organism>
<dbReference type="PANTHER" id="PTHR33909">
    <property type="entry name" value="SEC TRANSLOCON ACCESSORY COMPLEX SUBUNIT YAJC"/>
    <property type="match status" value="1"/>
</dbReference>
<reference evidence="14 15" key="1">
    <citation type="submission" date="2020-08" db="EMBL/GenBank/DDBJ databases">
        <title>Draft genome sequence of Parasphingopyxis sp. GrpM-11.</title>
        <authorList>
            <person name="Oh J."/>
            <person name="Roh D.-H."/>
        </authorList>
    </citation>
    <scope>NUCLEOTIDE SEQUENCE [LARGE SCALE GENOMIC DNA]</scope>
    <source>
        <strain evidence="14 15">GrpM-11</strain>
    </source>
</reference>
<comment type="function">
    <text evidence="1">The SecYEG-SecDF-YajC-YidC holo-translocon (HTL) protein secretase/insertase is a supercomplex required for protein secretion, insertion of proteins into membranes, and assembly of membrane protein complexes. While the SecYEG complex is essential for assembly of a number of proteins and complexes, the SecDF-YajC-YidC subcomplex facilitates these functions.</text>
</comment>
<dbReference type="SMART" id="SM01323">
    <property type="entry name" value="YajC"/>
    <property type="match status" value="1"/>
</dbReference>
<evidence type="ECO:0000256" key="6">
    <source>
        <dbReference type="ARBA" id="ARBA00022448"/>
    </source>
</evidence>
<dbReference type="InterPro" id="IPR003849">
    <property type="entry name" value="Preprotein_translocase_YajC"/>
</dbReference>
<dbReference type="RefSeq" id="WP_185802047.1">
    <property type="nucleotide sequence ID" value="NZ_JACJVJ010000002.1"/>
</dbReference>
<feature type="transmembrane region" description="Helical" evidence="13">
    <location>
        <begin position="18"/>
        <end position="37"/>
    </location>
</feature>
<comment type="subunit">
    <text evidence="4">Part of the SecDF-YidC-YajC translocase complex. The SecDF-YidC-YajC translocase forms a supercomplex with SecYEG, called the holo-translocon (HTL).</text>
</comment>
<proteinExistence type="inferred from homology"/>
<evidence type="ECO:0000256" key="9">
    <source>
        <dbReference type="ARBA" id="ARBA00022927"/>
    </source>
</evidence>
<sequence>MSATPVIAAAAPSGGAGILFQVAPLVLIFVIFWFLLIRPQQKRMKEHRDMISAVKKGDKVVTGGGLLGKVTKVNDEEVEIDLGGGQKVTALKSTLSDVRDPHAARAAND</sequence>
<dbReference type="GO" id="GO:0015031">
    <property type="term" value="P:protein transport"/>
    <property type="evidence" value="ECO:0007669"/>
    <property type="project" value="UniProtKB-KW"/>
</dbReference>
<keyword evidence="7" id="KW-1003">Cell membrane</keyword>
<evidence type="ECO:0000256" key="13">
    <source>
        <dbReference type="SAM" id="Phobius"/>
    </source>
</evidence>
<evidence type="ECO:0000256" key="8">
    <source>
        <dbReference type="ARBA" id="ARBA00022692"/>
    </source>
</evidence>
<evidence type="ECO:0000256" key="4">
    <source>
        <dbReference type="ARBA" id="ARBA00011718"/>
    </source>
</evidence>
<evidence type="ECO:0000256" key="2">
    <source>
        <dbReference type="ARBA" id="ARBA00004162"/>
    </source>
</evidence>
<comment type="subcellular location">
    <subcellularLocation>
        <location evidence="2">Cell membrane</location>
        <topology evidence="2">Single-pass membrane protein</topology>
    </subcellularLocation>
</comment>
<keyword evidence="6" id="KW-0813">Transport</keyword>
<dbReference type="Proteomes" id="UP000564378">
    <property type="component" value="Unassembled WGS sequence"/>
</dbReference>
<keyword evidence="15" id="KW-1185">Reference proteome</keyword>
<gene>
    <name evidence="14" type="primary">yajC</name>
    <name evidence="14" type="ORF">H6P80_14450</name>
</gene>
<evidence type="ECO:0000256" key="7">
    <source>
        <dbReference type="ARBA" id="ARBA00022475"/>
    </source>
</evidence>
<protein>
    <recommendedName>
        <fullName evidence="5">Sec translocon accessory complex subunit YajC</fullName>
    </recommendedName>
</protein>
<evidence type="ECO:0000313" key="15">
    <source>
        <dbReference type="Proteomes" id="UP000564378"/>
    </source>
</evidence>
<keyword evidence="10 13" id="KW-1133">Transmembrane helix</keyword>
<dbReference type="EMBL" id="JACJVJ010000002">
    <property type="protein sequence ID" value="MBC2778822.1"/>
    <property type="molecule type" value="Genomic_DNA"/>
</dbReference>
<dbReference type="PANTHER" id="PTHR33909:SF1">
    <property type="entry name" value="SEC TRANSLOCON ACCESSORY COMPLEX SUBUNIT YAJC"/>
    <property type="match status" value="1"/>
</dbReference>
<comment type="caution">
    <text evidence="14">The sequence shown here is derived from an EMBL/GenBank/DDBJ whole genome shotgun (WGS) entry which is preliminary data.</text>
</comment>
<dbReference type="PRINTS" id="PR01853">
    <property type="entry name" value="YAJCTRNLCASE"/>
</dbReference>
<name>A0A842I0U0_9SPHN</name>
<evidence type="ECO:0000256" key="10">
    <source>
        <dbReference type="ARBA" id="ARBA00022989"/>
    </source>
</evidence>
<comment type="similarity">
    <text evidence="3">Belongs to the YajC family.</text>
</comment>
<evidence type="ECO:0000256" key="12">
    <source>
        <dbReference type="ARBA" id="ARBA00023136"/>
    </source>
</evidence>
<evidence type="ECO:0000256" key="5">
    <source>
        <dbReference type="ARBA" id="ARBA00014962"/>
    </source>
</evidence>
<accession>A0A842I0U0</accession>
<keyword evidence="11" id="KW-0811">Translocation</keyword>
<dbReference type="NCBIfam" id="TIGR00739">
    <property type="entry name" value="yajC"/>
    <property type="match status" value="1"/>
</dbReference>
<keyword evidence="9" id="KW-0653">Protein transport</keyword>
<evidence type="ECO:0000256" key="1">
    <source>
        <dbReference type="ARBA" id="ARBA00002061"/>
    </source>
</evidence>
<evidence type="ECO:0000313" key="14">
    <source>
        <dbReference type="EMBL" id="MBC2778822.1"/>
    </source>
</evidence>
<evidence type="ECO:0000256" key="3">
    <source>
        <dbReference type="ARBA" id="ARBA00006742"/>
    </source>
</evidence>
<keyword evidence="8 13" id="KW-0812">Transmembrane</keyword>